<dbReference type="PROSITE" id="PS51177">
    <property type="entry name" value="LUMAZINE_BIND"/>
    <property type="match status" value="2"/>
</dbReference>
<dbReference type="InterPro" id="IPR017938">
    <property type="entry name" value="Riboflavin_synthase-like_b-brl"/>
</dbReference>
<dbReference type="CDD" id="cd00402">
    <property type="entry name" value="Riboflavin_synthase_like"/>
    <property type="match status" value="1"/>
</dbReference>
<evidence type="ECO:0000256" key="6">
    <source>
        <dbReference type="ARBA" id="ARBA00013950"/>
    </source>
</evidence>
<dbReference type="AlphaFoldDB" id="A0A926NB71"/>
<gene>
    <name evidence="13" type="primary">ribE</name>
    <name evidence="13" type="ORF">IC620_11370</name>
</gene>
<keyword evidence="9" id="KW-0677">Repeat</keyword>
<evidence type="ECO:0000256" key="5">
    <source>
        <dbReference type="ARBA" id="ARBA00012827"/>
    </source>
</evidence>
<dbReference type="NCBIfam" id="NF006767">
    <property type="entry name" value="PRK09289.1"/>
    <property type="match status" value="1"/>
</dbReference>
<comment type="caution">
    <text evidence="13">The sequence shown here is derived from an EMBL/GenBank/DDBJ whole genome shotgun (WGS) entry which is preliminary data.</text>
</comment>
<keyword evidence="14" id="KW-1185">Reference proteome</keyword>
<dbReference type="SUPFAM" id="SSF63380">
    <property type="entry name" value="Riboflavin synthase domain-like"/>
    <property type="match status" value="2"/>
</dbReference>
<evidence type="ECO:0000256" key="7">
    <source>
        <dbReference type="ARBA" id="ARBA00022619"/>
    </source>
</evidence>
<comment type="subunit">
    <text evidence="4">Homotrimer.</text>
</comment>
<accession>A0A926NB71</accession>
<keyword evidence="7" id="KW-0686">Riboflavin biosynthesis</keyword>
<evidence type="ECO:0000313" key="13">
    <source>
        <dbReference type="EMBL" id="MBD1372957.1"/>
    </source>
</evidence>
<dbReference type="Gene3D" id="2.40.30.20">
    <property type="match status" value="2"/>
</dbReference>
<dbReference type="FunFam" id="2.40.30.20:FF:000003">
    <property type="entry name" value="Riboflavin synthase, alpha subunit"/>
    <property type="match status" value="1"/>
</dbReference>
<dbReference type="InterPro" id="IPR026017">
    <property type="entry name" value="Lumazine-bd_dom"/>
</dbReference>
<dbReference type="GO" id="GO:0009231">
    <property type="term" value="P:riboflavin biosynthetic process"/>
    <property type="evidence" value="ECO:0007669"/>
    <property type="project" value="UniProtKB-KW"/>
</dbReference>
<dbReference type="PANTHER" id="PTHR21098:SF12">
    <property type="entry name" value="RIBOFLAVIN SYNTHASE"/>
    <property type="match status" value="1"/>
</dbReference>
<dbReference type="Proteomes" id="UP000661691">
    <property type="component" value="Unassembled WGS sequence"/>
</dbReference>
<evidence type="ECO:0000256" key="1">
    <source>
        <dbReference type="ARBA" id="ARBA00000968"/>
    </source>
</evidence>
<dbReference type="GO" id="GO:0004746">
    <property type="term" value="F:riboflavin synthase activity"/>
    <property type="evidence" value="ECO:0007669"/>
    <property type="project" value="UniProtKB-UniRule"/>
</dbReference>
<evidence type="ECO:0000256" key="8">
    <source>
        <dbReference type="ARBA" id="ARBA00022679"/>
    </source>
</evidence>
<comment type="function">
    <text evidence="2">Catalyzes the dismutation of two molecules of 6,7-dimethyl-8-ribityllumazine, resulting in the formation of riboflavin and 5-amino-6-(D-ribitylamino)uracil.</text>
</comment>
<dbReference type="InterPro" id="IPR023366">
    <property type="entry name" value="ATP_synth_asu-like_sf"/>
</dbReference>
<evidence type="ECO:0000256" key="3">
    <source>
        <dbReference type="ARBA" id="ARBA00004887"/>
    </source>
</evidence>
<dbReference type="NCBIfam" id="TIGR00187">
    <property type="entry name" value="ribE"/>
    <property type="match status" value="1"/>
</dbReference>
<feature type="repeat" description="Lumazine-binding" evidence="11">
    <location>
        <begin position="1"/>
        <end position="96"/>
    </location>
</feature>
<name>A0A926NB71_9BACL</name>
<keyword evidence="8 13" id="KW-0808">Transferase</keyword>
<protein>
    <recommendedName>
        <fullName evidence="6 10">Riboflavin synthase</fullName>
        <ecNumber evidence="5 10">2.5.1.9</ecNumber>
    </recommendedName>
</protein>
<comment type="pathway">
    <text evidence="3">Cofactor biosynthesis; riboflavin biosynthesis; riboflavin from 2-hydroxy-3-oxobutyl phosphate and 5-amino-6-(D-ribitylamino)uracil: step 2/2.</text>
</comment>
<proteinExistence type="predicted"/>
<evidence type="ECO:0000259" key="12">
    <source>
        <dbReference type="PROSITE" id="PS51177"/>
    </source>
</evidence>
<organism evidence="13 14">
    <name type="scientific">Polycladospora coralii</name>
    <dbReference type="NCBI Taxonomy" id="2771432"/>
    <lineage>
        <taxon>Bacteria</taxon>
        <taxon>Bacillati</taxon>
        <taxon>Bacillota</taxon>
        <taxon>Bacilli</taxon>
        <taxon>Bacillales</taxon>
        <taxon>Thermoactinomycetaceae</taxon>
        <taxon>Polycladospora</taxon>
    </lineage>
</organism>
<dbReference type="RefSeq" id="WP_191142244.1">
    <property type="nucleotide sequence ID" value="NZ_JACXAH010000015.1"/>
</dbReference>
<dbReference type="FunFam" id="2.40.30.20:FF:000004">
    <property type="entry name" value="Riboflavin synthase, alpha subunit"/>
    <property type="match status" value="1"/>
</dbReference>
<evidence type="ECO:0000256" key="9">
    <source>
        <dbReference type="ARBA" id="ARBA00022737"/>
    </source>
</evidence>
<evidence type="ECO:0000256" key="10">
    <source>
        <dbReference type="NCBIfam" id="TIGR00187"/>
    </source>
</evidence>
<dbReference type="NCBIfam" id="NF009566">
    <property type="entry name" value="PRK13020.1"/>
    <property type="match status" value="1"/>
</dbReference>
<feature type="domain" description="Lumazine-binding" evidence="12">
    <location>
        <begin position="97"/>
        <end position="193"/>
    </location>
</feature>
<dbReference type="InterPro" id="IPR001783">
    <property type="entry name" value="Lumazine-bd"/>
</dbReference>
<comment type="catalytic activity">
    <reaction evidence="1">
        <text>2 6,7-dimethyl-8-(1-D-ribityl)lumazine + H(+) = 5-amino-6-(D-ribitylamino)uracil + riboflavin</text>
        <dbReference type="Rhea" id="RHEA:20772"/>
        <dbReference type="ChEBI" id="CHEBI:15378"/>
        <dbReference type="ChEBI" id="CHEBI:15934"/>
        <dbReference type="ChEBI" id="CHEBI:57986"/>
        <dbReference type="ChEBI" id="CHEBI:58201"/>
        <dbReference type="EC" id="2.5.1.9"/>
    </reaction>
</comment>
<dbReference type="EMBL" id="JACXAH010000015">
    <property type="protein sequence ID" value="MBD1372957.1"/>
    <property type="molecule type" value="Genomic_DNA"/>
</dbReference>
<dbReference type="EC" id="2.5.1.9" evidence="5 10"/>
<dbReference type="PANTHER" id="PTHR21098">
    <property type="entry name" value="RIBOFLAVIN SYNTHASE ALPHA CHAIN"/>
    <property type="match status" value="1"/>
</dbReference>
<dbReference type="Pfam" id="PF00677">
    <property type="entry name" value="Lum_binding"/>
    <property type="match status" value="2"/>
</dbReference>
<feature type="domain" description="Lumazine-binding" evidence="12">
    <location>
        <begin position="1"/>
        <end position="96"/>
    </location>
</feature>
<evidence type="ECO:0000256" key="2">
    <source>
        <dbReference type="ARBA" id="ARBA00002803"/>
    </source>
</evidence>
<reference evidence="13" key="1">
    <citation type="submission" date="2020-09" db="EMBL/GenBank/DDBJ databases">
        <title>A novel bacterium of genus Hazenella, isolated from South China Sea.</title>
        <authorList>
            <person name="Huang H."/>
            <person name="Mo K."/>
            <person name="Hu Y."/>
        </authorList>
    </citation>
    <scope>NUCLEOTIDE SEQUENCE</scope>
    <source>
        <strain evidence="13">IB182357</strain>
    </source>
</reference>
<evidence type="ECO:0000256" key="4">
    <source>
        <dbReference type="ARBA" id="ARBA00011233"/>
    </source>
</evidence>
<evidence type="ECO:0000313" key="14">
    <source>
        <dbReference type="Proteomes" id="UP000661691"/>
    </source>
</evidence>
<feature type="repeat" description="Lumazine-binding" evidence="11">
    <location>
        <begin position="97"/>
        <end position="193"/>
    </location>
</feature>
<sequence length="219" mass="24034">MFTGLIEEVGSVKEIVAQGNTMKLTIACEAVIEDTKLGDSIAVNGVCLTVTQMGENYFVADAMPETMERSNLRDFKHRTPVNLERALAAGQRMGGHYVQGHVDGVAVLMNVEPIENAVVYRFRAPAGLTDYMVEKGSIAINGVSLTLVEVEAELFSVSVIPHTLAETNLKDTHPGDYVNIECDMTGKYIVKWLEKHMAKESHIPNLAKATAQIRRETDV</sequence>
<evidence type="ECO:0000256" key="11">
    <source>
        <dbReference type="PROSITE-ProRule" id="PRU00524"/>
    </source>
</evidence>
<dbReference type="PIRSF" id="PIRSF000498">
    <property type="entry name" value="Riboflavin_syn_A"/>
    <property type="match status" value="1"/>
</dbReference>